<keyword evidence="2" id="KW-0324">Glycolysis</keyword>
<gene>
    <name evidence="5" type="ORF">TRIUR3_17546</name>
</gene>
<dbReference type="eggNOG" id="KOG2446">
    <property type="taxonomic scope" value="Eukaryota"/>
</dbReference>
<dbReference type="GO" id="GO:0004347">
    <property type="term" value="F:glucose-6-phosphate isomerase activity"/>
    <property type="evidence" value="ECO:0007669"/>
    <property type="project" value="InterPro"/>
</dbReference>
<feature type="compositionally biased region" description="Low complexity" evidence="4">
    <location>
        <begin position="10"/>
        <end position="25"/>
    </location>
</feature>
<reference evidence="5" key="1">
    <citation type="journal article" date="2013" name="Nature">
        <title>Draft genome of the wheat A-genome progenitor Triticum urartu.</title>
        <authorList>
            <person name="Ling H.Q."/>
            <person name="Zhao S."/>
            <person name="Liu D."/>
            <person name="Wang J."/>
            <person name="Sun H."/>
            <person name="Zhang C."/>
            <person name="Fan H."/>
            <person name="Li D."/>
            <person name="Dong L."/>
            <person name="Tao Y."/>
            <person name="Gao C."/>
            <person name="Wu H."/>
            <person name="Li Y."/>
            <person name="Cui Y."/>
            <person name="Guo X."/>
            <person name="Zheng S."/>
            <person name="Wang B."/>
            <person name="Yu K."/>
            <person name="Liang Q."/>
            <person name="Yang W."/>
            <person name="Lou X."/>
            <person name="Chen J."/>
            <person name="Feng M."/>
            <person name="Jian J."/>
            <person name="Zhang X."/>
            <person name="Luo G."/>
            <person name="Jiang Y."/>
            <person name="Liu J."/>
            <person name="Wang Z."/>
            <person name="Sha Y."/>
            <person name="Zhang B."/>
            <person name="Wu H."/>
            <person name="Tang D."/>
            <person name="Shen Q."/>
            <person name="Xue P."/>
            <person name="Zou S."/>
            <person name="Wang X."/>
            <person name="Liu X."/>
            <person name="Wang F."/>
            <person name="Yang Y."/>
            <person name="An X."/>
            <person name="Dong Z."/>
            <person name="Zhang K."/>
            <person name="Zhang X."/>
            <person name="Luo M.C."/>
            <person name="Dvorak J."/>
            <person name="Tong Y."/>
            <person name="Wang J."/>
            <person name="Yang H."/>
            <person name="Li Z."/>
            <person name="Wang D."/>
            <person name="Zhang A."/>
            <person name="Wang J."/>
        </authorList>
    </citation>
    <scope>NUCLEOTIDE SEQUENCE</scope>
</reference>
<proteinExistence type="predicted"/>
<dbReference type="GO" id="GO:0097367">
    <property type="term" value="F:carbohydrate derivative binding"/>
    <property type="evidence" value="ECO:0007669"/>
    <property type="project" value="InterPro"/>
</dbReference>
<dbReference type="STRING" id="4572.M7Z7H8"/>
<dbReference type="EMBL" id="KD124015">
    <property type="protein sequence ID" value="EMS59138.1"/>
    <property type="molecule type" value="Genomic_DNA"/>
</dbReference>
<evidence type="ECO:0000256" key="1">
    <source>
        <dbReference type="ARBA" id="ARBA00022432"/>
    </source>
</evidence>
<organism evidence="5">
    <name type="scientific">Triticum urartu</name>
    <name type="common">Red wild einkorn</name>
    <name type="synonym">Crithodium urartu</name>
    <dbReference type="NCBI Taxonomy" id="4572"/>
    <lineage>
        <taxon>Eukaryota</taxon>
        <taxon>Viridiplantae</taxon>
        <taxon>Streptophyta</taxon>
        <taxon>Embryophyta</taxon>
        <taxon>Tracheophyta</taxon>
        <taxon>Spermatophyta</taxon>
        <taxon>Magnoliopsida</taxon>
        <taxon>Liliopsida</taxon>
        <taxon>Poales</taxon>
        <taxon>Poaceae</taxon>
        <taxon>BOP clade</taxon>
        <taxon>Pooideae</taxon>
        <taxon>Triticodae</taxon>
        <taxon>Triticeae</taxon>
        <taxon>Triticinae</taxon>
        <taxon>Triticum</taxon>
    </lineage>
</organism>
<feature type="region of interest" description="Disordered" evidence="4">
    <location>
        <begin position="1"/>
        <end position="78"/>
    </location>
</feature>
<keyword evidence="3 5" id="KW-0413">Isomerase</keyword>
<dbReference type="PANTHER" id="PTHR11469:SF1">
    <property type="entry name" value="GLUCOSE-6-PHOSPHATE ISOMERASE"/>
    <property type="match status" value="1"/>
</dbReference>
<evidence type="ECO:0000313" key="5">
    <source>
        <dbReference type="EMBL" id="EMS59138.1"/>
    </source>
</evidence>
<name>M7Z7H8_TRIUA</name>
<protein>
    <submittedName>
        <fullName evidence="5">Glucose-6-phosphate isomerase</fullName>
    </submittedName>
</protein>
<feature type="compositionally biased region" description="Basic and acidic residues" evidence="4">
    <location>
        <begin position="35"/>
        <end position="51"/>
    </location>
</feature>
<dbReference type="GO" id="GO:0048029">
    <property type="term" value="F:monosaccharide binding"/>
    <property type="evidence" value="ECO:0007669"/>
    <property type="project" value="TreeGrafter"/>
</dbReference>
<dbReference type="InterPro" id="IPR046348">
    <property type="entry name" value="SIS_dom_sf"/>
</dbReference>
<accession>M7Z7H8</accession>
<dbReference type="AlphaFoldDB" id="M7Z7H8"/>
<dbReference type="GO" id="GO:0051156">
    <property type="term" value="P:glucose 6-phosphate metabolic process"/>
    <property type="evidence" value="ECO:0007669"/>
    <property type="project" value="TreeGrafter"/>
</dbReference>
<dbReference type="SUPFAM" id="SSF53697">
    <property type="entry name" value="SIS domain"/>
    <property type="match status" value="1"/>
</dbReference>
<dbReference type="GO" id="GO:0005829">
    <property type="term" value="C:cytosol"/>
    <property type="evidence" value="ECO:0007669"/>
    <property type="project" value="TreeGrafter"/>
</dbReference>
<dbReference type="GO" id="GO:0006096">
    <property type="term" value="P:glycolytic process"/>
    <property type="evidence" value="ECO:0007669"/>
    <property type="project" value="UniProtKB-KW"/>
</dbReference>
<dbReference type="InterPro" id="IPR001672">
    <property type="entry name" value="G6P_Isomerase"/>
</dbReference>
<feature type="compositionally biased region" description="Basic and acidic residues" evidence="4">
    <location>
        <begin position="58"/>
        <end position="67"/>
    </location>
</feature>
<keyword evidence="1" id="KW-0312">Gluconeogenesis</keyword>
<dbReference type="Gene3D" id="3.40.50.10490">
    <property type="entry name" value="Glucose-6-phosphate isomerase like protein, domain 1"/>
    <property type="match status" value="1"/>
</dbReference>
<evidence type="ECO:0000256" key="3">
    <source>
        <dbReference type="ARBA" id="ARBA00023235"/>
    </source>
</evidence>
<evidence type="ECO:0000256" key="2">
    <source>
        <dbReference type="ARBA" id="ARBA00023152"/>
    </source>
</evidence>
<dbReference type="GO" id="GO:0006094">
    <property type="term" value="P:gluconeogenesis"/>
    <property type="evidence" value="ECO:0007669"/>
    <property type="project" value="UniProtKB-KW"/>
</dbReference>
<evidence type="ECO:0000256" key="4">
    <source>
        <dbReference type="SAM" id="MobiDB-lite"/>
    </source>
</evidence>
<dbReference type="PANTHER" id="PTHR11469">
    <property type="entry name" value="GLUCOSE-6-PHOSPHATE ISOMERASE"/>
    <property type="match status" value="1"/>
</dbReference>
<sequence>MAPPASHAGAALVRLPPRRAPSSLPQQASRVAVRATKDSDGFRRLVSEKPEWPAPAPAKREGLDGFGREASNGEEDGQVQGELAPWSVLNQLGVEAELTLVALLERAPGQGGGAAVEKDPIKLWDRYVEWLYQHKQLGLFVDVSRMGFTDDFLLQMEPLMQRAFVAMGELEKGAIANPDEGRMVGHYWLRDPGLAPNSFLRTKIEKTVDHILAFSQDVVSGKLQRPF</sequence>
<dbReference type="PROSITE" id="PS51463">
    <property type="entry name" value="P_GLUCOSE_ISOMERASE_3"/>
    <property type="match status" value="1"/>
</dbReference>